<comment type="caution">
    <text evidence="8">The sequence shown here is derived from an EMBL/GenBank/DDBJ whole genome shotgun (WGS) entry which is preliminary data.</text>
</comment>
<evidence type="ECO:0000256" key="4">
    <source>
        <dbReference type="ARBA" id="ARBA00022989"/>
    </source>
</evidence>
<evidence type="ECO:0000313" key="8">
    <source>
        <dbReference type="EMBL" id="MCJ1961532.1"/>
    </source>
</evidence>
<reference evidence="8" key="1">
    <citation type="submission" date="2022-03" db="EMBL/GenBank/DDBJ databases">
        <title>Identification of a novel bacterium isolated from mangrove sediments.</title>
        <authorList>
            <person name="Pan X."/>
        </authorList>
    </citation>
    <scope>NUCLEOTIDE SEQUENCE</scope>
    <source>
        <strain evidence="8">B2637</strain>
    </source>
</reference>
<evidence type="ECO:0000256" key="6">
    <source>
        <dbReference type="SAM" id="Phobius"/>
    </source>
</evidence>
<feature type="transmembrane region" description="Helical" evidence="6">
    <location>
        <begin position="87"/>
        <end position="106"/>
    </location>
</feature>
<dbReference type="CDD" id="cd17330">
    <property type="entry name" value="MFS_SLC46_TetA_like"/>
    <property type="match status" value="1"/>
</dbReference>
<keyword evidence="9" id="KW-1185">Reference proteome</keyword>
<dbReference type="Pfam" id="PF07690">
    <property type="entry name" value="MFS_1"/>
    <property type="match status" value="1"/>
</dbReference>
<dbReference type="InterPro" id="IPR036259">
    <property type="entry name" value="MFS_trans_sf"/>
</dbReference>
<feature type="transmembrane region" description="Helical" evidence="6">
    <location>
        <begin position="144"/>
        <end position="169"/>
    </location>
</feature>
<dbReference type="SUPFAM" id="SSF103473">
    <property type="entry name" value="MFS general substrate transporter"/>
    <property type="match status" value="1"/>
</dbReference>
<keyword evidence="5 6" id="KW-0472">Membrane</keyword>
<evidence type="ECO:0000259" key="7">
    <source>
        <dbReference type="PROSITE" id="PS50850"/>
    </source>
</evidence>
<comment type="subcellular location">
    <subcellularLocation>
        <location evidence="1">Membrane</location>
        <topology evidence="1">Multi-pass membrane protein</topology>
    </subcellularLocation>
</comment>
<sequence>MSDAPLAARDDTTAQSLRRRALIAIILVNFVSLAGFGLMFPVFAIYSRQIGASGIEIAGAVAAFSLGQFLSSPLWGRWSDRWGRRPVMIGGLAVGAFVYVLHIFALSPLTLLAARFVSGLATGSFSITFAVASDLSTRDNRTHVMGIVSAGFSLGFIFGPAIGGVTASFTGEDNAFALVCVVGALLGLVAALLTWWLMPETRPEAAPTASEPSAADKGPLLRRPGFAAAIGFALMVSIAFAQMEAILALFADDVLSLDPLGIGLLFGAMGLVTTVTQFTVTGPVAKHLGEAAMLALSLAIIAGGLVVLGFAHGLVLAGIGLFLTSSGFALVNPAISGLVSMASPAHAQGTGLGVMQSANALGRVLGPLAAGPLYDLQGEAAPLFWGGALLAATLLAMPLVTLPPREAPA</sequence>
<evidence type="ECO:0000256" key="5">
    <source>
        <dbReference type="ARBA" id="ARBA00023136"/>
    </source>
</evidence>
<dbReference type="EMBL" id="JALHAT010000022">
    <property type="protein sequence ID" value="MCJ1961532.1"/>
    <property type="molecule type" value="Genomic_DNA"/>
</dbReference>
<dbReference type="InterPro" id="IPR011701">
    <property type="entry name" value="MFS"/>
</dbReference>
<feature type="transmembrane region" description="Helical" evidence="6">
    <location>
        <begin position="175"/>
        <end position="197"/>
    </location>
</feature>
<feature type="transmembrane region" description="Helical" evidence="6">
    <location>
        <begin position="262"/>
        <end position="280"/>
    </location>
</feature>
<feature type="transmembrane region" description="Helical" evidence="6">
    <location>
        <begin position="383"/>
        <end position="402"/>
    </location>
</feature>
<dbReference type="Proteomes" id="UP001162802">
    <property type="component" value="Unassembled WGS sequence"/>
</dbReference>
<dbReference type="InterPro" id="IPR020846">
    <property type="entry name" value="MFS_dom"/>
</dbReference>
<gene>
    <name evidence="8" type="ORF">MTR65_12630</name>
</gene>
<dbReference type="PANTHER" id="PTHR23504:SF15">
    <property type="entry name" value="MAJOR FACILITATOR SUPERFAMILY (MFS) PROFILE DOMAIN-CONTAINING PROTEIN"/>
    <property type="match status" value="1"/>
</dbReference>
<dbReference type="PRINTS" id="PR01035">
    <property type="entry name" value="TCRTETA"/>
</dbReference>
<evidence type="ECO:0000256" key="1">
    <source>
        <dbReference type="ARBA" id="ARBA00004141"/>
    </source>
</evidence>
<dbReference type="PROSITE" id="PS50850">
    <property type="entry name" value="MFS"/>
    <property type="match status" value="1"/>
</dbReference>
<dbReference type="InterPro" id="IPR001958">
    <property type="entry name" value="Tet-R_TetA/multi-R_MdtG-like"/>
</dbReference>
<keyword evidence="3 6" id="KW-0812">Transmembrane</keyword>
<feature type="domain" description="Major facilitator superfamily (MFS) profile" evidence="7">
    <location>
        <begin position="21"/>
        <end position="406"/>
    </location>
</feature>
<evidence type="ECO:0000256" key="2">
    <source>
        <dbReference type="ARBA" id="ARBA00022448"/>
    </source>
</evidence>
<keyword evidence="2" id="KW-0813">Transport</keyword>
<feature type="transmembrane region" description="Helical" evidence="6">
    <location>
        <begin position="112"/>
        <end position="132"/>
    </location>
</feature>
<evidence type="ECO:0000313" key="9">
    <source>
        <dbReference type="Proteomes" id="UP001162802"/>
    </source>
</evidence>
<keyword evidence="4 6" id="KW-1133">Transmembrane helix</keyword>
<dbReference type="PANTHER" id="PTHR23504">
    <property type="entry name" value="MAJOR FACILITATOR SUPERFAMILY DOMAIN-CONTAINING PROTEIN 10"/>
    <property type="match status" value="1"/>
</dbReference>
<feature type="transmembrane region" description="Helical" evidence="6">
    <location>
        <begin position="57"/>
        <end position="75"/>
    </location>
</feature>
<dbReference type="RefSeq" id="WP_243800726.1">
    <property type="nucleotide sequence ID" value="NZ_JALHAT010000022.1"/>
</dbReference>
<feature type="transmembrane region" description="Helical" evidence="6">
    <location>
        <begin position="21"/>
        <end position="45"/>
    </location>
</feature>
<accession>A0ABT0AEA4</accession>
<dbReference type="Gene3D" id="1.20.1250.20">
    <property type="entry name" value="MFS general substrate transporter like domains"/>
    <property type="match status" value="1"/>
</dbReference>
<name>A0ABT0AEA4_9SPHN</name>
<protein>
    <submittedName>
        <fullName evidence="8">MFS transporter</fullName>
    </submittedName>
</protein>
<feature type="transmembrane region" description="Helical" evidence="6">
    <location>
        <begin position="292"/>
        <end position="323"/>
    </location>
</feature>
<feature type="transmembrane region" description="Helical" evidence="6">
    <location>
        <begin position="226"/>
        <end position="250"/>
    </location>
</feature>
<organism evidence="8 9">
    <name type="scientific">Novosphingobium mangrovi</name>
    <name type="common">ex Hu et al. 2023</name>
    <dbReference type="NCBI Taxonomy" id="2930094"/>
    <lineage>
        <taxon>Bacteria</taxon>
        <taxon>Pseudomonadati</taxon>
        <taxon>Pseudomonadota</taxon>
        <taxon>Alphaproteobacteria</taxon>
        <taxon>Sphingomonadales</taxon>
        <taxon>Sphingomonadaceae</taxon>
        <taxon>Novosphingobium</taxon>
    </lineage>
</organism>
<proteinExistence type="predicted"/>
<evidence type="ECO:0000256" key="3">
    <source>
        <dbReference type="ARBA" id="ARBA00022692"/>
    </source>
</evidence>